<dbReference type="Proteomes" id="UP000051783">
    <property type="component" value="Unassembled WGS sequence"/>
</dbReference>
<keyword evidence="4 6" id="KW-0378">Hydrolase</keyword>
<dbReference type="GO" id="GO:0070004">
    <property type="term" value="F:cysteine-type exopeptidase activity"/>
    <property type="evidence" value="ECO:0007669"/>
    <property type="project" value="InterPro"/>
</dbReference>
<keyword evidence="3 6" id="KW-0645">Protease</keyword>
<comment type="similarity">
    <text evidence="2 6">Belongs to the peptidase C69 family.</text>
</comment>
<dbReference type="GO" id="GO:0016805">
    <property type="term" value="F:dipeptidase activity"/>
    <property type="evidence" value="ECO:0007669"/>
    <property type="project" value="UniProtKB-KW"/>
</dbReference>
<dbReference type="Gene3D" id="3.60.60.10">
    <property type="entry name" value="Penicillin V Acylase, Chain A"/>
    <property type="match status" value="1"/>
</dbReference>
<protein>
    <recommendedName>
        <fullName evidence="6">Dipeptidase</fullName>
        <ecNumber evidence="6">3.4.-.-</ecNumber>
    </recommendedName>
</protein>
<dbReference type="STRING" id="942150.IV64_GL000565"/>
<dbReference type="PATRIC" id="fig|942150.3.peg.578"/>
<evidence type="ECO:0000256" key="1">
    <source>
        <dbReference type="ARBA" id="ARBA00001670"/>
    </source>
</evidence>
<accession>A0A0R2M7R9</accession>
<comment type="catalytic activity">
    <reaction evidence="1">
        <text>an L-aminoacyl-L-amino acid + H2O = 2 an L-alpha-amino acid</text>
        <dbReference type="Rhea" id="RHEA:48940"/>
        <dbReference type="ChEBI" id="CHEBI:15377"/>
        <dbReference type="ChEBI" id="CHEBI:59869"/>
        <dbReference type="ChEBI" id="CHEBI:77460"/>
        <dbReference type="EC" id="3.4.13.19"/>
    </reaction>
</comment>
<dbReference type="PANTHER" id="PTHR12994">
    <property type="entry name" value="SECERNIN"/>
    <property type="match status" value="1"/>
</dbReference>
<dbReference type="RefSeq" id="WP_057707070.1">
    <property type="nucleotide sequence ID" value="NZ_JQCL01000080.1"/>
</dbReference>
<name>A0A0R2M7R9_9LACO</name>
<proteinExistence type="inferred from homology"/>
<evidence type="ECO:0000313" key="8">
    <source>
        <dbReference type="Proteomes" id="UP000051783"/>
    </source>
</evidence>
<dbReference type="NCBIfam" id="NF033678">
    <property type="entry name" value="C69_fam_dipept"/>
    <property type="match status" value="1"/>
</dbReference>
<evidence type="ECO:0000256" key="2">
    <source>
        <dbReference type="ARBA" id="ARBA00007225"/>
    </source>
</evidence>
<dbReference type="GO" id="GO:0006508">
    <property type="term" value="P:proteolysis"/>
    <property type="evidence" value="ECO:0007669"/>
    <property type="project" value="UniProtKB-KW"/>
</dbReference>
<dbReference type="Pfam" id="PF03577">
    <property type="entry name" value="Peptidase_C69"/>
    <property type="match status" value="1"/>
</dbReference>
<evidence type="ECO:0000256" key="5">
    <source>
        <dbReference type="ARBA" id="ARBA00022997"/>
    </source>
</evidence>
<comment type="caution">
    <text evidence="7">The sequence shown here is derived from an EMBL/GenBank/DDBJ whole genome shotgun (WGS) entry which is preliminary data.</text>
</comment>
<organism evidence="7 8">
    <name type="scientific">Lactiplantibacillus xiangfangensis</name>
    <dbReference type="NCBI Taxonomy" id="942150"/>
    <lineage>
        <taxon>Bacteria</taxon>
        <taxon>Bacillati</taxon>
        <taxon>Bacillota</taxon>
        <taxon>Bacilli</taxon>
        <taxon>Lactobacillales</taxon>
        <taxon>Lactobacillaceae</taxon>
        <taxon>Lactiplantibacillus</taxon>
    </lineage>
</organism>
<dbReference type="OrthoDB" id="9764088at2"/>
<evidence type="ECO:0000256" key="3">
    <source>
        <dbReference type="ARBA" id="ARBA00022670"/>
    </source>
</evidence>
<dbReference type="EC" id="3.4.-.-" evidence="6"/>
<evidence type="ECO:0000256" key="6">
    <source>
        <dbReference type="RuleBase" id="RU364089"/>
    </source>
</evidence>
<keyword evidence="5 6" id="KW-0224">Dipeptidase</keyword>
<dbReference type="PANTHER" id="PTHR12994:SF17">
    <property type="entry name" value="LD30995P"/>
    <property type="match status" value="1"/>
</dbReference>
<dbReference type="AlphaFoldDB" id="A0A0R2M7R9"/>
<sequence>MLTHQFNPYSACTSILVGKNASADGSTMIGRNEDSRSAWAKKFVVHPHTEFATPQVFKSNDEDHPFTMTLPTIQAKYTATPEWTPKYGLFEEDGINEYGVAMSATESAYCNARVLAADPYVKDGIGEEAMVTVTLPYIHSAREGVEHLGRIVEDHGTYETNGILFSDADEVWYMETGAGHYWVAQRIPDDAYAVVANQLAIQEIDLADHDNFLYAKGIRNFVLDNQLASMDNGLNFREVFGTADLSDLHYNTPRVWYGQKYFTPDVPQEPESFTLPFIQRASGLIHIDQVQHYLASHYEGTPFDPVGNGTKAEKHTYRPISLAKTQESHVLQIREDLPKETCGIHWLAMGVAAESVYVPFYAGASDTPAAYQVATEKYDPTSAYWIFKHVGVLVDAHYHELHGDMQAAQKELAIALGHHLIVTDHEIAALTGDALTAKLTQANQEAADMAIQAMQTLTADLITKSTDMSPLNYQTDLNL</sequence>
<dbReference type="InterPro" id="IPR047804">
    <property type="entry name" value="C69_dipept_A-like"/>
</dbReference>
<evidence type="ECO:0000313" key="7">
    <source>
        <dbReference type="EMBL" id="KRO08476.1"/>
    </source>
</evidence>
<dbReference type="EMBL" id="JQCL01000080">
    <property type="protein sequence ID" value="KRO08476.1"/>
    <property type="molecule type" value="Genomic_DNA"/>
</dbReference>
<gene>
    <name evidence="7" type="ORF">IV64_GL000565</name>
</gene>
<dbReference type="InterPro" id="IPR005322">
    <property type="entry name" value="Peptidase_C69"/>
</dbReference>
<evidence type="ECO:0000256" key="4">
    <source>
        <dbReference type="ARBA" id="ARBA00022801"/>
    </source>
</evidence>
<reference evidence="7 8" key="1">
    <citation type="journal article" date="2015" name="Genome Announc.">
        <title>Expanding the biotechnology potential of lactobacilli through comparative genomics of 213 strains and associated genera.</title>
        <authorList>
            <person name="Sun Z."/>
            <person name="Harris H.M."/>
            <person name="McCann A."/>
            <person name="Guo C."/>
            <person name="Argimon S."/>
            <person name="Zhang W."/>
            <person name="Yang X."/>
            <person name="Jeffery I.B."/>
            <person name="Cooney J.C."/>
            <person name="Kagawa T.F."/>
            <person name="Liu W."/>
            <person name="Song Y."/>
            <person name="Salvetti E."/>
            <person name="Wrobel A."/>
            <person name="Rasinkangas P."/>
            <person name="Parkhill J."/>
            <person name="Rea M.C."/>
            <person name="O'Sullivan O."/>
            <person name="Ritari J."/>
            <person name="Douillard F.P."/>
            <person name="Paul Ross R."/>
            <person name="Yang R."/>
            <person name="Briner A.E."/>
            <person name="Felis G.E."/>
            <person name="de Vos W.M."/>
            <person name="Barrangou R."/>
            <person name="Klaenhammer T.R."/>
            <person name="Caufield P.W."/>
            <person name="Cui Y."/>
            <person name="Zhang H."/>
            <person name="O'Toole P.W."/>
        </authorList>
    </citation>
    <scope>NUCLEOTIDE SEQUENCE [LARGE SCALE GENOMIC DNA]</scope>
    <source>
        <strain evidence="7 8">LMG 26013</strain>
    </source>
</reference>
<keyword evidence="8" id="KW-1185">Reference proteome</keyword>